<evidence type="ECO:0008006" key="9">
    <source>
        <dbReference type="Google" id="ProtNLM"/>
    </source>
</evidence>
<dbReference type="InterPro" id="IPR035952">
    <property type="entry name" value="Rhomboid-like_sf"/>
</dbReference>
<reference evidence="7 8" key="1">
    <citation type="submission" date="2024-03" db="EMBL/GenBank/DDBJ databases">
        <authorList>
            <person name="Brejova B."/>
        </authorList>
    </citation>
    <scope>NUCLEOTIDE SEQUENCE [LARGE SCALE GENOMIC DNA]</scope>
    <source>
        <strain evidence="7 8">CBS 14171</strain>
    </source>
</reference>
<feature type="transmembrane region" description="Helical" evidence="6">
    <location>
        <begin position="59"/>
        <end position="79"/>
    </location>
</feature>
<dbReference type="RefSeq" id="XP_066830252.1">
    <property type="nucleotide sequence ID" value="XM_066973411.1"/>
</dbReference>
<proteinExistence type="predicted"/>
<gene>
    <name evidence="7" type="ORF">LODBEIA_P33140</name>
</gene>
<organism evidence="7 8">
    <name type="scientific">Lodderomyces beijingensis</name>
    <dbReference type="NCBI Taxonomy" id="1775926"/>
    <lineage>
        <taxon>Eukaryota</taxon>
        <taxon>Fungi</taxon>
        <taxon>Dikarya</taxon>
        <taxon>Ascomycota</taxon>
        <taxon>Saccharomycotina</taxon>
        <taxon>Pichiomycetes</taxon>
        <taxon>Debaryomycetaceae</taxon>
        <taxon>Candida/Lodderomyces clade</taxon>
        <taxon>Lodderomyces</taxon>
    </lineage>
</organism>
<keyword evidence="4 6" id="KW-0472">Membrane</keyword>
<evidence type="ECO:0000256" key="5">
    <source>
        <dbReference type="SAM" id="MobiDB-lite"/>
    </source>
</evidence>
<keyword evidence="2 6" id="KW-0812">Transmembrane</keyword>
<keyword evidence="3 6" id="KW-1133">Transmembrane helix</keyword>
<protein>
    <recommendedName>
        <fullName evidence="9">Derlin</fullName>
    </recommendedName>
</protein>
<feature type="transmembrane region" description="Helical" evidence="6">
    <location>
        <begin position="150"/>
        <end position="170"/>
    </location>
</feature>
<accession>A0ABP0ZSA1</accession>
<dbReference type="SUPFAM" id="SSF144091">
    <property type="entry name" value="Rhomboid-like"/>
    <property type="match status" value="1"/>
</dbReference>
<dbReference type="EMBL" id="OZ022408">
    <property type="protein sequence ID" value="CAK9439090.1"/>
    <property type="molecule type" value="Genomic_DNA"/>
</dbReference>
<comment type="subcellular location">
    <subcellularLocation>
        <location evidence="1">Membrane</location>
        <topology evidence="1">Multi-pass membrane protein</topology>
    </subcellularLocation>
</comment>
<evidence type="ECO:0000313" key="8">
    <source>
        <dbReference type="Proteomes" id="UP001497383"/>
    </source>
</evidence>
<evidence type="ECO:0000256" key="3">
    <source>
        <dbReference type="ARBA" id="ARBA00022989"/>
    </source>
</evidence>
<evidence type="ECO:0000256" key="6">
    <source>
        <dbReference type="SAM" id="Phobius"/>
    </source>
</evidence>
<dbReference type="GeneID" id="92208510"/>
<evidence type="ECO:0000256" key="2">
    <source>
        <dbReference type="ARBA" id="ARBA00022692"/>
    </source>
</evidence>
<feature type="region of interest" description="Disordered" evidence="5">
    <location>
        <begin position="295"/>
        <end position="315"/>
    </location>
</feature>
<dbReference type="Proteomes" id="UP001497383">
    <property type="component" value="Chromosome 4"/>
</dbReference>
<evidence type="ECO:0000256" key="4">
    <source>
        <dbReference type="ARBA" id="ARBA00023136"/>
    </source>
</evidence>
<evidence type="ECO:0000256" key="1">
    <source>
        <dbReference type="ARBA" id="ARBA00004141"/>
    </source>
</evidence>
<feature type="compositionally biased region" description="Acidic residues" evidence="5">
    <location>
        <begin position="295"/>
        <end position="304"/>
    </location>
</feature>
<feature type="transmembrane region" description="Helical" evidence="6">
    <location>
        <begin position="18"/>
        <end position="39"/>
    </location>
</feature>
<feature type="transmembrane region" description="Helical" evidence="6">
    <location>
        <begin position="91"/>
        <end position="117"/>
    </location>
</feature>
<name>A0ABP0ZSA1_9ASCO</name>
<evidence type="ECO:0000313" key="7">
    <source>
        <dbReference type="EMBL" id="CAK9439090.1"/>
    </source>
</evidence>
<sequence>MTQLTPIRGFTNTPVTKVVCIVSTILPLVLSILSIKYVVYLIIDPYLSEYLQVWRVLTYQLSVVNESDYLLAALLWFQFKVLERFYGSRKYLSIVVLFAVYNAIACVLFMLVGQLVVNYLAFAIKLLISNFQGEMAYGKTMFNEVIPGPVGILSSLYVSYTVNIPVCYYFKILLRKPATNAEDENVGEKASSKELTLSNQFPIHIIYTMLLLNNGIRSIIPGVVGLLIGKLHSYDLLPGGSSWLIPRFVFQLSVNPRRTLTSAVHYLHQRVFSRGYESVPNGQFAERAELRINSEEPDDNDEILDETRQQESQIRAETPVRPLGSQFLDTFRT</sequence>
<keyword evidence="8" id="KW-1185">Reference proteome</keyword>